<evidence type="ECO:0000313" key="3">
    <source>
        <dbReference type="Proteomes" id="UP000567099"/>
    </source>
</evidence>
<dbReference type="Proteomes" id="UP000567099">
    <property type="component" value="Unassembled WGS sequence"/>
</dbReference>
<sequence length="311" mass="34510">MSKPIADEKTLRKQINKYAPKLKQKGVMVNLIAALNFFAAIALMVFLFICVSFNIQNIIIFAIVLAIDLFVSAVIGIDIAIWMFVLKAYHPTFFELSLLKFEALLSGKPLNKAQVFVINDAHQVTPVICSIEDNYVISKDLGKSWPLNKKAVYLDGGVVTLFVPDKVSVMYDIGVADCASRLKDLGILTLDDFNEKYHQLKKAIDEKLVYNEVDDEGNILKTFSAADALKKFEASINRIQAEPVSLDDILDYSKSDPQAMKITSMSNAELSGTLRALGLNKNNSQMLGWFIMGIFALAISGVILYQTVVPK</sequence>
<organism evidence="2 3">
    <name type="scientific">Methanococcus maripaludis</name>
    <name type="common">Methanococcus deltae</name>
    <dbReference type="NCBI Taxonomy" id="39152"/>
    <lineage>
        <taxon>Archaea</taxon>
        <taxon>Methanobacteriati</taxon>
        <taxon>Methanobacteriota</taxon>
        <taxon>Methanomada group</taxon>
        <taxon>Methanococci</taxon>
        <taxon>Methanococcales</taxon>
        <taxon>Methanococcaceae</taxon>
        <taxon>Methanococcus</taxon>
    </lineage>
</organism>
<proteinExistence type="predicted"/>
<gene>
    <name evidence="2" type="ORF">HNP94_000997</name>
</gene>
<keyword evidence="1" id="KW-0812">Transmembrane</keyword>
<dbReference type="AlphaFoldDB" id="A0A7J9PN09"/>
<dbReference type="EMBL" id="JACDUO010000001">
    <property type="protein sequence ID" value="MBA2863997.1"/>
    <property type="molecule type" value="Genomic_DNA"/>
</dbReference>
<keyword evidence="1" id="KW-1133">Transmembrane helix</keyword>
<reference evidence="2 3" key="1">
    <citation type="submission" date="2020-07" db="EMBL/GenBank/DDBJ databases">
        <title>Genomic Encyclopedia of Type Strains, Phase IV (KMG-V): Genome sequencing to study the core and pangenomes of soil and plant-associated prokaryotes.</title>
        <authorList>
            <person name="Whitman W."/>
        </authorList>
    </citation>
    <scope>NUCLEOTIDE SEQUENCE [LARGE SCALE GENOMIC DNA]</scope>
    <source>
        <strain evidence="2 3">C13</strain>
    </source>
</reference>
<dbReference type="RefSeq" id="WP_181504981.1">
    <property type="nucleotide sequence ID" value="NZ_JACDUO010000001.1"/>
</dbReference>
<comment type="caution">
    <text evidence="2">The sequence shown here is derived from an EMBL/GenBank/DDBJ whole genome shotgun (WGS) entry which is preliminary data.</text>
</comment>
<evidence type="ECO:0000256" key="1">
    <source>
        <dbReference type="SAM" id="Phobius"/>
    </source>
</evidence>
<keyword evidence="1" id="KW-0472">Membrane</keyword>
<feature type="transmembrane region" description="Helical" evidence="1">
    <location>
        <begin position="55"/>
        <end position="85"/>
    </location>
</feature>
<name>A0A7J9PN09_METMI</name>
<evidence type="ECO:0000313" key="2">
    <source>
        <dbReference type="EMBL" id="MBA2863997.1"/>
    </source>
</evidence>
<feature type="transmembrane region" description="Helical" evidence="1">
    <location>
        <begin position="287"/>
        <end position="308"/>
    </location>
</feature>
<feature type="transmembrane region" description="Helical" evidence="1">
    <location>
        <begin position="27"/>
        <end position="49"/>
    </location>
</feature>
<accession>A0A7J9PN09</accession>
<protein>
    <submittedName>
        <fullName evidence="2">Uncharacterized protein</fullName>
    </submittedName>
</protein>